<dbReference type="CDD" id="cd03784">
    <property type="entry name" value="GT1_Gtf-like"/>
    <property type="match status" value="1"/>
</dbReference>
<dbReference type="PANTHER" id="PTHR48050">
    <property type="entry name" value="STEROL 3-BETA-GLUCOSYLTRANSFERASE"/>
    <property type="match status" value="1"/>
</dbReference>
<comment type="caution">
    <text evidence="4">The sequence shown here is derived from an EMBL/GenBank/DDBJ whole genome shotgun (WGS) entry which is preliminary data.</text>
</comment>
<dbReference type="InterPro" id="IPR006326">
    <property type="entry name" value="UDPGT_MGT-like"/>
</dbReference>
<evidence type="ECO:0000313" key="5">
    <source>
        <dbReference type="Proteomes" id="UP001564626"/>
    </source>
</evidence>
<dbReference type="InterPro" id="IPR010610">
    <property type="entry name" value="EryCIII-like_C"/>
</dbReference>
<dbReference type="EMBL" id="JBGEHV010000015">
    <property type="protein sequence ID" value="MEY8039861.1"/>
    <property type="molecule type" value="Genomic_DNA"/>
</dbReference>
<dbReference type="Gene3D" id="3.40.50.2000">
    <property type="entry name" value="Glycogen Phosphorylase B"/>
    <property type="match status" value="2"/>
</dbReference>
<keyword evidence="2" id="KW-0808">Transferase</keyword>
<sequence>MAGHFAFASLAAHGHVNPTLPLVEELVSRGHRVTYATGSEQAPAVERAGATAVVMPWGVELSDLAGRGYTQDGLVRMMVAGTAELTASFDALVAPFLADPPDCVCYDAMGLPGRALADRLAVPGVAMAPNMVGNEHFSLRALMWPVDFDPADPRLVEVGRELAAFAARYGLSPAALRPTDARAPLNLVFVPREFQVAGETFGEAFRFLGPALPRRARPDAWSPPTGDPLVLVSLGTVFNDRPDLLGVCLEALGGTPWQVVMATGRAAPPGAVPPNVEVHRQVPQLEVLRHAAAFVSHTGMGSTMEALLHGVPVVSVPQTPEQALNGRRAAELGLGRALDTESLTAAELRAAVEQVVADPVLRSTLDRWRDRLRSVDAGARGADALEEFLARAPRPPGGG</sequence>
<feature type="domain" description="Erythromycin biosynthesis protein CIII-like C-terminal" evidence="3">
    <location>
        <begin position="269"/>
        <end position="370"/>
    </location>
</feature>
<evidence type="ECO:0000259" key="3">
    <source>
        <dbReference type="Pfam" id="PF06722"/>
    </source>
</evidence>
<reference evidence="4 5" key="1">
    <citation type="submission" date="2024-08" db="EMBL/GenBank/DDBJ databases">
        <title>Genome mining of Saccharopolyspora cebuensis PGLac3 from Nigerian medicinal plant.</title>
        <authorList>
            <person name="Ezeobiora C.E."/>
            <person name="Igbokwe N.H."/>
            <person name="Amin D.H."/>
            <person name="Mendie U.E."/>
        </authorList>
    </citation>
    <scope>NUCLEOTIDE SEQUENCE [LARGE SCALE GENOMIC DNA]</scope>
    <source>
        <strain evidence="4 5">PGLac3</strain>
    </source>
</reference>
<protein>
    <submittedName>
        <fullName evidence="4">Macrolide family glycosyltransferase</fullName>
    </submittedName>
</protein>
<dbReference type="InterPro" id="IPR050426">
    <property type="entry name" value="Glycosyltransferase_28"/>
</dbReference>
<dbReference type="InterPro" id="IPR002213">
    <property type="entry name" value="UDP_glucos_trans"/>
</dbReference>
<proteinExistence type="inferred from homology"/>
<dbReference type="RefSeq" id="WP_345363909.1">
    <property type="nucleotide sequence ID" value="NZ_BAABII010000010.1"/>
</dbReference>
<gene>
    <name evidence="4" type="ORF">AB8O55_10675</name>
</gene>
<dbReference type="PANTHER" id="PTHR48050:SF13">
    <property type="entry name" value="STEROL 3-BETA-GLUCOSYLTRANSFERASE UGT80A2"/>
    <property type="match status" value="1"/>
</dbReference>
<keyword evidence="5" id="KW-1185">Reference proteome</keyword>
<organism evidence="4 5">
    <name type="scientific">Saccharopolyspora cebuensis</name>
    <dbReference type="NCBI Taxonomy" id="418759"/>
    <lineage>
        <taxon>Bacteria</taxon>
        <taxon>Bacillati</taxon>
        <taxon>Actinomycetota</taxon>
        <taxon>Actinomycetes</taxon>
        <taxon>Pseudonocardiales</taxon>
        <taxon>Pseudonocardiaceae</taxon>
        <taxon>Saccharopolyspora</taxon>
    </lineage>
</organism>
<name>A0ABV4CFS2_9PSEU</name>
<dbReference type="NCBIfam" id="TIGR01426">
    <property type="entry name" value="MGT"/>
    <property type="match status" value="1"/>
</dbReference>
<comment type="similarity">
    <text evidence="1">Belongs to the UDP-glycosyltransferase family.</text>
</comment>
<dbReference type="Proteomes" id="UP001564626">
    <property type="component" value="Unassembled WGS sequence"/>
</dbReference>
<dbReference type="Pfam" id="PF06722">
    <property type="entry name" value="EryCIII-like_C"/>
    <property type="match status" value="1"/>
</dbReference>
<dbReference type="SUPFAM" id="SSF53756">
    <property type="entry name" value="UDP-Glycosyltransferase/glycogen phosphorylase"/>
    <property type="match status" value="1"/>
</dbReference>
<evidence type="ECO:0000313" key="4">
    <source>
        <dbReference type="EMBL" id="MEY8039861.1"/>
    </source>
</evidence>
<evidence type="ECO:0000256" key="1">
    <source>
        <dbReference type="ARBA" id="ARBA00009995"/>
    </source>
</evidence>
<evidence type="ECO:0000256" key="2">
    <source>
        <dbReference type="ARBA" id="ARBA00022679"/>
    </source>
</evidence>
<accession>A0ABV4CFS2</accession>